<comment type="cofactor">
    <cofactor evidence="1">
        <name>pyridoxal 5'-phosphate</name>
        <dbReference type="ChEBI" id="CHEBI:597326"/>
    </cofactor>
</comment>
<dbReference type="EMBL" id="JBHTJV010000009">
    <property type="protein sequence ID" value="MFD0916814.1"/>
    <property type="molecule type" value="Genomic_DNA"/>
</dbReference>
<dbReference type="InterPro" id="IPR050596">
    <property type="entry name" value="AspAT/PAT-like"/>
</dbReference>
<accession>A0ABW3FJ03</accession>
<evidence type="ECO:0000256" key="1">
    <source>
        <dbReference type="ARBA" id="ARBA00001933"/>
    </source>
</evidence>
<gene>
    <name evidence="9" type="ORF">ACFQ14_10380</name>
</gene>
<evidence type="ECO:0000256" key="6">
    <source>
        <dbReference type="ARBA" id="ARBA00022898"/>
    </source>
</evidence>
<dbReference type="EC" id="2.6.1.1" evidence="3"/>
<name>A0ABW3FJ03_9HYPH</name>
<evidence type="ECO:0000256" key="4">
    <source>
        <dbReference type="ARBA" id="ARBA00022576"/>
    </source>
</evidence>
<reference evidence="10" key="1">
    <citation type="journal article" date="2019" name="Int. J. Syst. Evol. Microbiol.">
        <title>The Global Catalogue of Microorganisms (GCM) 10K type strain sequencing project: providing services to taxonomists for standard genome sequencing and annotation.</title>
        <authorList>
            <consortium name="The Broad Institute Genomics Platform"/>
            <consortium name="The Broad Institute Genome Sequencing Center for Infectious Disease"/>
            <person name="Wu L."/>
            <person name="Ma J."/>
        </authorList>
    </citation>
    <scope>NUCLEOTIDE SEQUENCE [LARGE SCALE GENOMIC DNA]</scope>
    <source>
        <strain evidence="10">CCUG 60023</strain>
    </source>
</reference>
<keyword evidence="4 9" id="KW-0032">Aminotransferase</keyword>
<comment type="catalytic activity">
    <reaction evidence="7">
        <text>L-aspartate + 2-oxoglutarate = oxaloacetate + L-glutamate</text>
        <dbReference type="Rhea" id="RHEA:21824"/>
        <dbReference type="ChEBI" id="CHEBI:16452"/>
        <dbReference type="ChEBI" id="CHEBI:16810"/>
        <dbReference type="ChEBI" id="CHEBI:29985"/>
        <dbReference type="ChEBI" id="CHEBI:29991"/>
        <dbReference type="EC" id="2.6.1.1"/>
    </reaction>
</comment>
<keyword evidence="10" id="KW-1185">Reference proteome</keyword>
<evidence type="ECO:0000256" key="7">
    <source>
        <dbReference type="ARBA" id="ARBA00049185"/>
    </source>
</evidence>
<dbReference type="Proteomes" id="UP001597101">
    <property type="component" value="Unassembled WGS sequence"/>
</dbReference>
<protein>
    <recommendedName>
        <fullName evidence="3">aspartate transaminase</fullName>
        <ecNumber evidence="3">2.6.1.1</ecNumber>
    </recommendedName>
</protein>
<dbReference type="CDD" id="cd00609">
    <property type="entry name" value="AAT_like"/>
    <property type="match status" value="1"/>
</dbReference>
<dbReference type="SUPFAM" id="SSF53383">
    <property type="entry name" value="PLP-dependent transferases"/>
    <property type="match status" value="1"/>
</dbReference>
<keyword evidence="6" id="KW-0663">Pyridoxal phosphate</keyword>
<dbReference type="RefSeq" id="WP_377212662.1">
    <property type="nucleotide sequence ID" value="NZ_JBHTJV010000009.1"/>
</dbReference>
<dbReference type="InterPro" id="IPR015424">
    <property type="entry name" value="PyrdxlP-dep_Trfase"/>
</dbReference>
<evidence type="ECO:0000313" key="9">
    <source>
        <dbReference type="EMBL" id="MFD0916814.1"/>
    </source>
</evidence>
<dbReference type="Gene3D" id="3.90.1150.10">
    <property type="entry name" value="Aspartate Aminotransferase, domain 1"/>
    <property type="match status" value="1"/>
</dbReference>
<dbReference type="PANTHER" id="PTHR46383:SF1">
    <property type="entry name" value="ASPARTATE AMINOTRANSFERASE"/>
    <property type="match status" value="1"/>
</dbReference>
<comment type="similarity">
    <text evidence="2">Belongs to the class-I pyridoxal-phosphate-dependent aminotransferase family.</text>
</comment>
<comment type="caution">
    <text evidence="9">The sequence shown here is derived from an EMBL/GenBank/DDBJ whole genome shotgun (WGS) entry which is preliminary data.</text>
</comment>
<organism evidence="9 10">
    <name type="scientific">Pseudahrensia aquimaris</name>
    <dbReference type="NCBI Taxonomy" id="744461"/>
    <lineage>
        <taxon>Bacteria</taxon>
        <taxon>Pseudomonadati</taxon>
        <taxon>Pseudomonadota</taxon>
        <taxon>Alphaproteobacteria</taxon>
        <taxon>Hyphomicrobiales</taxon>
        <taxon>Ahrensiaceae</taxon>
        <taxon>Pseudahrensia</taxon>
    </lineage>
</organism>
<dbReference type="InterPro" id="IPR015422">
    <property type="entry name" value="PyrdxlP-dep_Trfase_small"/>
</dbReference>
<evidence type="ECO:0000256" key="2">
    <source>
        <dbReference type="ARBA" id="ARBA00007441"/>
    </source>
</evidence>
<sequence>MSNLSTASITDRLSSLGAERWQVHFDARARAQAGEDIIELTIGEPDVPVSAHLIAKAHEAMLAGRTRYSGGRGEKVACEAIAAKYAKRTRRDITAANVLTLPGTQAALSFAMLALVEAGDDVLVPDPYYATYEGTVRATGANFVPVPMSAENGFRLTPEQVEAAITPNTKVLLLNFPHNPTGAVLTAEEIAAIGAVCAKHNLWIVSDEVYEQLVYGVPFASAFDNPDLAERTIAVSSISKSHAAPGFRSGWCVGPAWFTDAMQGVSESFLFGGQPFIADMTVEALTKPDDTAARMCEKYQRRIGVLLDGLSGSNRVKPLVPKSGMFMLVDVAATGVSGAEFCRRLLDEKAVATMPGSSFGAQAHDYIRLSLTVEDEKLVQAAKRIVELAEEI</sequence>
<keyword evidence="5" id="KW-0808">Transferase</keyword>
<dbReference type="Gene3D" id="3.40.640.10">
    <property type="entry name" value="Type I PLP-dependent aspartate aminotransferase-like (Major domain)"/>
    <property type="match status" value="1"/>
</dbReference>
<dbReference type="InterPro" id="IPR004839">
    <property type="entry name" value="Aminotransferase_I/II_large"/>
</dbReference>
<dbReference type="InterPro" id="IPR015421">
    <property type="entry name" value="PyrdxlP-dep_Trfase_major"/>
</dbReference>
<proteinExistence type="inferred from homology"/>
<evidence type="ECO:0000256" key="5">
    <source>
        <dbReference type="ARBA" id="ARBA00022679"/>
    </source>
</evidence>
<evidence type="ECO:0000313" key="10">
    <source>
        <dbReference type="Proteomes" id="UP001597101"/>
    </source>
</evidence>
<dbReference type="GO" id="GO:0008483">
    <property type="term" value="F:transaminase activity"/>
    <property type="evidence" value="ECO:0007669"/>
    <property type="project" value="UniProtKB-KW"/>
</dbReference>
<dbReference type="PANTHER" id="PTHR46383">
    <property type="entry name" value="ASPARTATE AMINOTRANSFERASE"/>
    <property type="match status" value="1"/>
</dbReference>
<feature type="domain" description="Aminotransferase class I/classII large" evidence="8">
    <location>
        <begin position="36"/>
        <end position="385"/>
    </location>
</feature>
<dbReference type="Pfam" id="PF00155">
    <property type="entry name" value="Aminotran_1_2"/>
    <property type="match status" value="1"/>
</dbReference>
<evidence type="ECO:0000256" key="3">
    <source>
        <dbReference type="ARBA" id="ARBA00012753"/>
    </source>
</evidence>
<evidence type="ECO:0000259" key="8">
    <source>
        <dbReference type="Pfam" id="PF00155"/>
    </source>
</evidence>